<sequence>MLSKKKDTSSGINDGIAGKYVKRETPPMLRNYHTPVRQTPNFHRKGAKSPAFYAPQQAASNFTSSRQHTSSSTVQSTSVFNSSSGPLHQHGQGQGHLPGSQSPRGGVTGNPPSVMSPLSQGLQNLNVSDSGATSHPEDTSNLGSNSSLSTQGSTSSGYQSGSGPQQVPQEFGPQPQGPHTQGGQNTNLGAIREDHVEENMPGIFGGGVTDYHNQYDENYQIQQYHQEIRNHYAQQNVTSQITTTSQSVFTTTQKEVNNTSSGSGGYINTIEDSPLPPGWSVDWTVRGRKYYIDHNTQTTHWSHPLEKESLPTGWERIESKEYGVYYVNHHLQHAQVVHPCAPSGSPGNMVFGFGRQRPQQIEYLPSNQRQNNVLVPANPYLYTEIPKWLHVYSRASPEHDHKIKWDLFRVNDLEHFAAMLWRLYKEELEQIVMSYESYRQALLREKERRDLAKALPYNQEHQLQIQRQIATEGINPGINQQGVPQNMPVSLTHGIPNVGQGQPQITSIGQGQHQLANQQKTSSPGVSQTPDLAQNVSQGLSQNNSNMPHLAGLFSQQQRLVAGREQQQHQNLSPLQQPQLAVSHPLLQHKQLLQHSHLQQQMQQFRQQHFQQHLLQQQVLQQRLQQQQMQQMHAAHQLPSSTIIAHHQLLNSPIQTSQQQQMPGFQIPQHPQGQGQRPQSPRLQHMQQVQQSAPKMTMQQPGQISSPQVVLGPQPAQLQIQQPLQTQQSKTQQQVPPSSYAQPHTVSQQQQQPIATPTTQQQQAKSLTQNIETKV</sequence>
<dbReference type="InterPro" id="IPR036020">
    <property type="entry name" value="WW_dom_sf"/>
</dbReference>
<dbReference type="Proteomes" id="UP001186944">
    <property type="component" value="Unassembled WGS sequence"/>
</dbReference>
<dbReference type="GO" id="GO:0043065">
    <property type="term" value="P:positive regulation of apoptotic process"/>
    <property type="evidence" value="ECO:0007669"/>
    <property type="project" value="TreeGrafter"/>
</dbReference>
<organism evidence="6 7">
    <name type="scientific">Pinctada imbricata</name>
    <name type="common">Atlantic pearl-oyster</name>
    <name type="synonym">Pinctada martensii</name>
    <dbReference type="NCBI Taxonomy" id="66713"/>
    <lineage>
        <taxon>Eukaryota</taxon>
        <taxon>Metazoa</taxon>
        <taxon>Spiralia</taxon>
        <taxon>Lophotrochozoa</taxon>
        <taxon>Mollusca</taxon>
        <taxon>Bivalvia</taxon>
        <taxon>Autobranchia</taxon>
        <taxon>Pteriomorphia</taxon>
        <taxon>Pterioida</taxon>
        <taxon>Pterioidea</taxon>
        <taxon>Pteriidae</taxon>
        <taxon>Pinctada</taxon>
    </lineage>
</organism>
<keyword evidence="7" id="KW-1185">Reference proteome</keyword>
<feature type="domain" description="SARAH" evidence="5">
    <location>
        <begin position="402"/>
        <end position="449"/>
    </location>
</feature>
<dbReference type="AlphaFoldDB" id="A0AA88Y581"/>
<dbReference type="Pfam" id="PF00397">
    <property type="entry name" value="WW"/>
    <property type="match status" value="1"/>
</dbReference>
<dbReference type="GO" id="GO:0005829">
    <property type="term" value="C:cytosol"/>
    <property type="evidence" value="ECO:0007669"/>
    <property type="project" value="TreeGrafter"/>
</dbReference>
<feature type="region of interest" description="Disordered" evidence="3">
    <location>
        <begin position="1"/>
        <end position="187"/>
    </location>
</feature>
<feature type="domain" description="WW" evidence="4">
    <location>
        <begin position="308"/>
        <end position="341"/>
    </location>
</feature>
<proteinExistence type="predicted"/>
<accession>A0AA88Y581</accession>
<dbReference type="PROSITE" id="PS50020">
    <property type="entry name" value="WW_DOMAIN_2"/>
    <property type="match status" value="2"/>
</dbReference>
<evidence type="ECO:0000313" key="6">
    <source>
        <dbReference type="EMBL" id="KAK3092778.1"/>
    </source>
</evidence>
<dbReference type="EMBL" id="VSWD01000009">
    <property type="protein sequence ID" value="KAK3092778.1"/>
    <property type="molecule type" value="Genomic_DNA"/>
</dbReference>
<gene>
    <name evidence="6" type="ORF">FSP39_007127</name>
</gene>
<dbReference type="InterPro" id="IPR001202">
    <property type="entry name" value="WW_dom"/>
</dbReference>
<feature type="domain" description="WW" evidence="4">
    <location>
        <begin position="273"/>
        <end position="306"/>
    </location>
</feature>
<feature type="compositionally biased region" description="Low complexity" evidence="3">
    <location>
        <begin position="722"/>
        <end position="737"/>
    </location>
</feature>
<evidence type="ECO:0000313" key="7">
    <source>
        <dbReference type="Proteomes" id="UP001186944"/>
    </source>
</evidence>
<feature type="compositionally biased region" description="Polar residues" evidence="3">
    <location>
        <begin position="499"/>
        <end position="547"/>
    </location>
</feature>
<feature type="compositionally biased region" description="Low complexity" evidence="3">
    <location>
        <begin position="658"/>
        <end position="684"/>
    </location>
</feature>
<feature type="region of interest" description="Disordered" evidence="3">
    <location>
        <begin position="722"/>
        <end position="775"/>
    </location>
</feature>
<dbReference type="PANTHER" id="PTHR47522:SF2">
    <property type="entry name" value="PROTEIN SALVADOR HOMOLOG 1"/>
    <property type="match status" value="1"/>
</dbReference>
<dbReference type="InterPro" id="IPR030030">
    <property type="entry name" value="Sav"/>
</dbReference>
<dbReference type="GO" id="GO:0035329">
    <property type="term" value="P:hippo signaling"/>
    <property type="evidence" value="ECO:0007669"/>
    <property type="project" value="InterPro"/>
</dbReference>
<protein>
    <submittedName>
        <fullName evidence="6">Uncharacterized protein</fullName>
    </submittedName>
</protein>
<feature type="compositionally biased region" description="Low complexity" evidence="3">
    <location>
        <begin position="140"/>
        <end position="163"/>
    </location>
</feature>
<feature type="compositionally biased region" description="Low complexity" evidence="3">
    <location>
        <begin position="60"/>
        <end position="103"/>
    </location>
</feature>
<name>A0AA88Y581_PINIB</name>
<evidence type="ECO:0000259" key="4">
    <source>
        <dbReference type="PROSITE" id="PS50020"/>
    </source>
</evidence>
<comment type="caution">
    <text evidence="6">The sequence shown here is derived from an EMBL/GenBank/DDBJ whole genome shotgun (WGS) entry which is preliminary data.</text>
</comment>
<feature type="compositionally biased region" description="Polar residues" evidence="3">
    <location>
        <begin position="685"/>
        <end position="708"/>
    </location>
</feature>
<dbReference type="GO" id="GO:0006915">
    <property type="term" value="P:apoptotic process"/>
    <property type="evidence" value="ECO:0007669"/>
    <property type="project" value="InterPro"/>
</dbReference>
<dbReference type="PROSITE" id="PS50951">
    <property type="entry name" value="SARAH"/>
    <property type="match status" value="1"/>
</dbReference>
<dbReference type="SMART" id="SM00456">
    <property type="entry name" value="WW"/>
    <property type="match status" value="2"/>
</dbReference>
<evidence type="ECO:0000256" key="3">
    <source>
        <dbReference type="SAM" id="MobiDB-lite"/>
    </source>
</evidence>
<dbReference type="GO" id="GO:0008285">
    <property type="term" value="P:negative regulation of cell population proliferation"/>
    <property type="evidence" value="ECO:0007669"/>
    <property type="project" value="TreeGrafter"/>
</dbReference>
<dbReference type="CDD" id="cd00201">
    <property type="entry name" value="WW"/>
    <property type="match status" value="1"/>
</dbReference>
<reference evidence="6" key="1">
    <citation type="submission" date="2019-08" db="EMBL/GenBank/DDBJ databases">
        <title>The improved chromosome-level genome for the pearl oyster Pinctada fucata martensii using PacBio sequencing and Hi-C.</title>
        <authorList>
            <person name="Zheng Z."/>
        </authorList>
    </citation>
    <scope>NUCLEOTIDE SEQUENCE</scope>
    <source>
        <strain evidence="6">ZZ-2019</strain>
        <tissue evidence="6">Adductor muscle</tissue>
    </source>
</reference>
<feature type="compositionally biased region" description="Polar residues" evidence="3">
    <location>
        <begin position="110"/>
        <end position="133"/>
    </location>
</feature>
<dbReference type="Gene3D" id="2.20.70.10">
    <property type="match status" value="2"/>
</dbReference>
<feature type="compositionally biased region" description="Polar residues" evidence="3">
    <location>
        <begin position="765"/>
        <end position="775"/>
    </location>
</feature>
<feature type="region of interest" description="Disordered" evidence="3">
    <location>
        <begin position="495"/>
        <end position="548"/>
    </location>
</feature>
<keyword evidence="1" id="KW-0597">Phosphoprotein</keyword>
<feature type="compositionally biased region" description="Low complexity" evidence="3">
    <location>
        <begin position="172"/>
        <end position="184"/>
    </location>
</feature>
<dbReference type="FunFam" id="2.20.70.10:FF:000035">
    <property type="entry name" value="Salvador homolog 1 (Drosophila)"/>
    <property type="match status" value="1"/>
</dbReference>
<dbReference type="PANTHER" id="PTHR47522">
    <property type="entry name" value="SALVADOR FAMILY WW DOMAIN-CONTAINING PROTEIN 1"/>
    <property type="match status" value="1"/>
</dbReference>
<dbReference type="GO" id="GO:0060090">
    <property type="term" value="F:molecular adaptor activity"/>
    <property type="evidence" value="ECO:0007669"/>
    <property type="project" value="InterPro"/>
</dbReference>
<dbReference type="CDD" id="cd21433">
    <property type="entry name" value="SARAH_Sav"/>
    <property type="match status" value="1"/>
</dbReference>
<evidence type="ECO:0000259" key="5">
    <source>
        <dbReference type="PROSITE" id="PS50951"/>
    </source>
</evidence>
<evidence type="ECO:0000256" key="2">
    <source>
        <dbReference type="ARBA" id="ARBA00022737"/>
    </source>
</evidence>
<dbReference type="SUPFAM" id="SSF51045">
    <property type="entry name" value="WW domain"/>
    <property type="match status" value="2"/>
</dbReference>
<keyword evidence="2" id="KW-0677">Repeat</keyword>
<dbReference type="InterPro" id="IPR011524">
    <property type="entry name" value="SARAH_dom"/>
</dbReference>
<evidence type="ECO:0000256" key="1">
    <source>
        <dbReference type="ARBA" id="ARBA00022553"/>
    </source>
</evidence>
<feature type="region of interest" description="Disordered" evidence="3">
    <location>
        <begin position="655"/>
        <end position="710"/>
    </location>
</feature>
<feature type="compositionally biased region" description="Low complexity" evidence="3">
    <location>
        <begin position="748"/>
        <end position="764"/>
    </location>
</feature>